<comment type="subcellular location">
    <subcellularLocation>
        <location evidence="1 7">Cytoplasm</location>
    </subcellularLocation>
</comment>
<sequence length="249" mass="26964">MKRLEALFAILFLAVTPLSPTKAPAAGEPEQERRFAAERARLVDSISNYGRPIGESANPAVLAAMRAVPRHLFVPPDRRAEAYRNYPLPIGEGQTISQPSLIALMTHLLRPKKGEVVLEVGTGSGYQAAILSRLVGRVYSIEIVEPLARQAAATLTRLGYANVAVRHGDGYAGWPGHAPFDGIIVTAGAPHIPKPLVDQLKPGGRMVIPVGPSHSTQRLMLITKDARGKVVERFIIAVRFVPLTRKIRG</sequence>
<evidence type="ECO:0000256" key="1">
    <source>
        <dbReference type="ARBA" id="ARBA00004496"/>
    </source>
</evidence>
<dbReference type="SUPFAM" id="SSF53335">
    <property type="entry name" value="S-adenosyl-L-methionine-dependent methyltransferases"/>
    <property type="match status" value="1"/>
</dbReference>
<dbReference type="GO" id="GO:0004719">
    <property type="term" value="F:protein-L-isoaspartate (D-aspartate) O-methyltransferase activity"/>
    <property type="evidence" value="ECO:0007669"/>
    <property type="project" value="UniProtKB-UniRule"/>
</dbReference>
<dbReference type="OrthoDB" id="9810066at2"/>
<evidence type="ECO:0000313" key="9">
    <source>
        <dbReference type="Proteomes" id="UP000286100"/>
    </source>
</evidence>
<evidence type="ECO:0000256" key="5">
    <source>
        <dbReference type="ARBA" id="ARBA00022679"/>
    </source>
</evidence>
<keyword evidence="6 7" id="KW-0949">S-adenosyl-L-methionine</keyword>
<protein>
    <recommendedName>
        <fullName evidence="7">Protein-L-isoaspartate O-methyltransferase</fullName>
        <ecNumber evidence="7">2.1.1.77</ecNumber>
    </recommendedName>
    <alternativeName>
        <fullName evidence="7">L-isoaspartyl protein carboxyl methyltransferase</fullName>
    </alternativeName>
    <alternativeName>
        <fullName evidence="7">Protein L-isoaspartyl methyltransferase</fullName>
    </alternativeName>
    <alternativeName>
        <fullName evidence="7">Protein-beta-aspartate methyltransferase</fullName>
        <shortName evidence="7">PIMT</shortName>
    </alternativeName>
</protein>
<dbReference type="NCBIfam" id="TIGR00080">
    <property type="entry name" value="pimt"/>
    <property type="match status" value="1"/>
</dbReference>
<dbReference type="PANTHER" id="PTHR11579:SF0">
    <property type="entry name" value="PROTEIN-L-ISOASPARTATE(D-ASPARTATE) O-METHYLTRANSFERASE"/>
    <property type="match status" value="1"/>
</dbReference>
<feature type="active site" evidence="7">
    <location>
        <position position="97"/>
    </location>
</feature>
<dbReference type="PROSITE" id="PS01279">
    <property type="entry name" value="PCMT"/>
    <property type="match status" value="1"/>
</dbReference>
<dbReference type="GO" id="GO:0005737">
    <property type="term" value="C:cytoplasm"/>
    <property type="evidence" value="ECO:0007669"/>
    <property type="project" value="UniProtKB-SubCell"/>
</dbReference>
<evidence type="ECO:0000313" key="8">
    <source>
        <dbReference type="EMBL" id="RJF93672.1"/>
    </source>
</evidence>
<gene>
    <name evidence="7" type="primary">pcm</name>
    <name evidence="8" type="ORF">D3876_05055</name>
</gene>
<comment type="catalytic activity">
    <reaction evidence="7">
        <text>[protein]-L-isoaspartate + S-adenosyl-L-methionine = [protein]-L-isoaspartate alpha-methyl ester + S-adenosyl-L-homocysteine</text>
        <dbReference type="Rhea" id="RHEA:12705"/>
        <dbReference type="Rhea" id="RHEA-COMP:12143"/>
        <dbReference type="Rhea" id="RHEA-COMP:12144"/>
        <dbReference type="ChEBI" id="CHEBI:57856"/>
        <dbReference type="ChEBI" id="CHEBI:59789"/>
        <dbReference type="ChEBI" id="CHEBI:90596"/>
        <dbReference type="ChEBI" id="CHEBI:90598"/>
        <dbReference type="EC" id="2.1.1.77"/>
    </reaction>
</comment>
<evidence type="ECO:0000256" key="3">
    <source>
        <dbReference type="ARBA" id="ARBA00022490"/>
    </source>
</evidence>
<dbReference type="InterPro" id="IPR000682">
    <property type="entry name" value="PCMT"/>
</dbReference>
<dbReference type="RefSeq" id="WP_119760045.1">
    <property type="nucleotide sequence ID" value="NZ_QYUM01000002.1"/>
</dbReference>
<comment type="function">
    <text evidence="7">Catalyzes the methyl esterification of L-isoaspartyl residues in peptides and proteins that result from spontaneous decomposition of normal L-aspartyl and L-asparaginyl residues. It plays a role in the repair and/or degradation of damaged proteins.</text>
</comment>
<keyword evidence="3 7" id="KW-0963">Cytoplasm</keyword>
<dbReference type="AlphaFoldDB" id="A0A418WR06"/>
<comment type="similarity">
    <text evidence="2 7">Belongs to the methyltransferase superfamily. L-isoaspartyl/D-aspartyl protein methyltransferase family.</text>
</comment>
<dbReference type="EC" id="2.1.1.77" evidence="7"/>
<name>A0A418WR06_9SPHN</name>
<dbReference type="EMBL" id="QYUM01000002">
    <property type="protein sequence ID" value="RJF93672.1"/>
    <property type="molecule type" value="Genomic_DNA"/>
</dbReference>
<keyword evidence="9" id="KW-1185">Reference proteome</keyword>
<organism evidence="8 9">
    <name type="scientific">Sphingomonas cavernae</name>
    <dbReference type="NCBI Taxonomy" id="2320861"/>
    <lineage>
        <taxon>Bacteria</taxon>
        <taxon>Pseudomonadati</taxon>
        <taxon>Pseudomonadota</taxon>
        <taxon>Alphaproteobacteria</taxon>
        <taxon>Sphingomonadales</taxon>
        <taxon>Sphingomonadaceae</taxon>
        <taxon>Sphingomonas</taxon>
    </lineage>
</organism>
<dbReference type="GO" id="GO:0030091">
    <property type="term" value="P:protein repair"/>
    <property type="evidence" value="ECO:0007669"/>
    <property type="project" value="UniProtKB-UniRule"/>
</dbReference>
<dbReference type="CDD" id="cd02440">
    <property type="entry name" value="AdoMet_MTases"/>
    <property type="match status" value="1"/>
</dbReference>
<keyword evidence="4 7" id="KW-0489">Methyltransferase</keyword>
<keyword evidence="5 7" id="KW-0808">Transferase</keyword>
<dbReference type="GO" id="GO:0032259">
    <property type="term" value="P:methylation"/>
    <property type="evidence" value="ECO:0007669"/>
    <property type="project" value="UniProtKB-KW"/>
</dbReference>
<evidence type="ECO:0000256" key="2">
    <source>
        <dbReference type="ARBA" id="ARBA00005369"/>
    </source>
</evidence>
<accession>A0A418WR06</accession>
<evidence type="ECO:0000256" key="6">
    <source>
        <dbReference type="ARBA" id="ARBA00022691"/>
    </source>
</evidence>
<dbReference type="PANTHER" id="PTHR11579">
    <property type="entry name" value="PROTEIN-L-ISOASPARTATE O-METHYLTRANSFERASE"/>
    <property type="match status" value="1"/>
</dbReference>
<dbReference type="Pfam" id="PF01135">
    <property type="entry name" value="PCMT"/>
    <property type="match status" value="1"/>
</dbReference>
<evidence type="ECO:0000256" key="4">
    <source>
        <dbReference type="ARBA" id="ARBA00022603"/>
    </source>
</evidence>
<proteinExistence type="inferred from homology"/>
<dbReference type="NCBIfam" id="NF001453">
    <property type="entry name" value="PRK00312.1"/>
    <property type="match status" value="1"/>
</dbReference>
<dbReference type="HAMAP" id="MF_00090">
    <property type="entry name" value="PIMT"/>
    <property type="match status" value="1"/>
</dbReference>
<reference evidence="8 9" key="1">
    <citation type="submission" date="2018-09" db="EMBL/GenBank/DDBJ databases">
        <authorList>
            <person name="Zhu H."/>
        </authorList>
    </citation>
    <scope>NUCLEOTIDE SEQUENCE [LARGE SCALE GENOMIC DNA]</scope>
    <source>
        <strain evidence="8 9">K2R01-6</strain>
    </source>
</reference>
<dbReference type="InterPro" id="IPR029063">
    <property type="entry name" value="SAM-dependent_MTases_sf"/>
</dbReference>
<dbReference type="Gene3D" id="3.40.50.150">
    <property type="entry name" value="Vaccinia Virus protein VP39"/>
    <property type="match status" value="1"/>
</dbReference>
<comment type="caution">
    <text evidence="8">The sequence shown here is derived from an EMBL/GenBank/DDBJ whole genome shotgun (WGS) entry which is preliminary data.</text>
</comment>
<evidence type="ECO:0000256" key="7">
    <source>
        <dbReference type="HAMAP-Rule" id="MF_00090"/>
    </source>
</evidence>
<dbReference type="FunFam" id="3.40.50.150:FF:000010">
    <property type="entry name" value="Protein-L-isoaspartate O-methyltransferase"/>
    <property type="match status" value="1"/>
</dbReference>
<dbReference type="Proteomes" id="UP000286100">
    <property type="component" value="Unassembled WGS sequence"/>
</dbReference>